<evidence type="ECO:0000259" key="1">
    <source>
        <dbReference type="Pfam" id="PF01636"/>
    </source>
</evidence>
<accession>A0ABP0BM25</accession>
<evidence type="ECO:0000313" key="2">
    <source>
        <dbReference type="EMBL" id="CAK7220515.1"/>
    </source>
</evidence>
<dbReference type="PANTHER" id="PTHR21310:SF15">
    <property type="entry name" value="AMINOGLYCOSIDE PHOSPHOTRANSFERASE DOMAIN-CONTAINING PROTEIN"/>
    <property type="match status" value="1"/>
</dbReference>
<gene>
    <name evidence="2" type="ORF">SCUCBS95973_004184</name>
</gene>
<dbReference type="Pfam" id="PF01636">
    <property type="entry name" value="APH"/>
    <property type="match status" value="1"/>
</dbReference>
<feature type="domain" description="Aminoglycoside phosphotransferase" evidence="1">
    <location>
        <begin position="10"/>
        <end position="119"/>
    </location>
</feature>
<keyword evidence="3" id="KW-1185">Reference proteome</keyword>
<dbReference type="InterPro" id="IPR002575">
    <property type="entry name" value="Aminoglycoside_PTrfase"/>
</dbReference>
<dbReference type="InterPro" id="IPR011009">
    <property type="entry name" value="Kinase-like_dom_sf"/>
</dbReference>
<sequence length="198" mass="22452">MYDMLPDTLVLVMEYMPAANLRTVWKSLSSRAKESLTVELGDILKRMWQLPAPADFIGGISEDMGLALAEKSSENWEFHGQRGWKTDFFRRNLPSALSGHPFKLTHGDLHPANILVELDESGDKSGGNDGNNGNEAQYRVKAIVDWDTAGWYPEYWEYGINVALFPWDGDWIEALEEMIGAFPLQAAMLHMVRENIEF</sequence>
<name>A0ABP0BM25_9PEZI</name>
<proteinExistence type="predicted"/>
<dbReference type="PANTHER" id="PTHR21310">
    <property type="entry name" value="AMINOGLYCOSIDE PHOSPHOTRANSFERASE-RELATED-RELATED"/>
    <property type="match status" value="1"/>
</dbReference>
<dbReference type="Proteomes" id="UP001642405">
    <property type="component" value="Unassembled WGS sequence"/>
</dbReference>
<organism evidence="2 3">
    <name type="scientific">Sporothrix curviconia</name>
    <dbReference type="NCBI Taxonomy" id="1260050"/>
    <lineage>
        <taxon>Eukaryota</taxon>
        <taxon>Fungi</taxon>
        <taxon>Dikarya</taxon>
        <taxon>Ascomycota</taxon>
        <taxon>Pezizomycotina</taxon>
        <taxon>Sordariomycetes</taxon>
        <taxon>Sordariomycetidae</taxon>
        <taxon>Ophiostomatales</taxon>
        <taxon>Ophiostomataceae</taxon>
        <taxon>Sporothrix</taxon>
    </lineage>
</organism>
<protein>
    <recommendedName>
        <fullName evidence="1">Aminoglycoside phosphotransferase domain-containing protein</fullName>
    </recommendedName>
</protein>
<reference evidence="2 3" key="1">
    <citation type="submission" date="2024-01" db="EMBL/GenBank/DDBJ databases">
        <authorList>
            <person name="Allen C."/>
            <person name="Tagirdzhanova G."/>
        </authorList>
    </citation>
    <scope>NUCLEOTIDE SEQUENCE [LARGE SCALE GENOMIC DNA]</scope>
</reference>
<comment type="caution">
    <text evidence="2">The sequence shown here is derived from an EMBL/GenBank/DDBJ whole genome shotgun (WGS) entry which is preliminary data.</text>
</comment>
<dbReference type="SUPFAM" id="SSF56112">
    <property type="entry name" value="Protein kinase-like (PK-like)"/>
    <property type="match status" value="1"/>
</dbReference>
<dbReference type="Gene3D" id="3.90.1200.10">
    <property type="match status" value="1"/>
</dbReference>
<dbReference type="EMBL" id="CAWUHB010000020">
    <property type="protein sequence ID" value="CAK7220515.1"/>
    <property type="molecule type" value="Genomic_DNA"/>
</dbReference>
<evidence type="ECO:0000313" key="3">
    <source>
        <dbReference type="Proteomes" id="UP001642405"/>
    </source>
</evidence>
<dbReference type="InterPro" id="IPR051678">
    <property type="entry name" value="AGP_Transferase"/>
</dbReference>